<dbReference type="PANTHER" id="PTHR46763">
    <property type="entry name" value="DYNEIN REGULATORY COMPLEX PROTEIN 8"/>
    <property type="match status" value="1"/>
</dbReference>
<dbReference type="PROSITE" id="PS00018">
    <property type="entry name" value="EF_HAND_1"/>
    <property type="match status" value="1"/>
</dbReference>
<evidence type="ECO:0000259" key="3">
    <source>
        <dbReference type="PROSITE" id="PS50222"/>
    </source>
</evidence>
<dbReference type="Pfam" id="PF13499">
    <property type="entry name" value="EF-hand_7"/>
    <property type="match status" value="2"/>
</dbReference>
<dbReference type="PROSITE" id="PS50222">
    <property type="entry name" value="EF_HAND_2"/>
    <property type="match status" value="2"/>
</dbReference>
<keyword evidence="2" id="KW-0106">Calcium</keyword>
<dbReference type="PANTHER" id="PTHR46763:SF1">
    <property type="entry name" value="DYNEIN REGULATORY COMPLEX PROTEIN 8"/>
    <property type="match status" value="1"/>
</dbReference>
<sequence length="167" mass="19332">MSEKNSEEGKENAENLTDEIGRKIADAFDVFDHDSNKTVDVREIPNIIRSLGCCPSEAEMQDIILEIDEDDSNGYIRYEKFRPIMTKILMERKYRPATEDRILKAFQVLDTDNKAYLTQDELKEYMTKEGDAFNQDEMDEMLSAAVDPEKGYILYKEYAALMTVEDT</sequence>
<accession>A0AAD9MXD1</accession>
<feature type="domain" description="EF-hand" evidence="3">
    <location>
        <begin position="97"/>
        <end position="132"/>
    </location>
</feature>
<gene>
    <name evidence="4" type="ORF">LSH36_605g02002</name>
</gene>
<reference evidence="4" key="1">
    <citation type="journal article" date="2023" name="Mol. Biol. Evol.">
        <title>Third-Generation Sequencing Reveals the Adaptive Role of the Epigenome in Three Deep-Sea Polychaetes.</title>
        <authorList>
            <person name="Perez M."/>
            <person name="Aroh O."/>
            <person name="Sun Y."/>
            <person name="Lan Y."/>
            <person name="Juniper S.K."/>
            <person name="Young C.R."/>
            <person name="Angers B."/>
            <person name="Qian P.Y."/>
        </authorList>
    </citation>
    <scope>NUCLEOTIDE SEQUENCE</scope>
    <source>
        <strain evidence="4">P08H-3</strain>
    </source>
</reference>
<dbReference type="Gene3D" id="1.10.238.10">
    <property type="entry name" value="EF-hand"/>
    <property type="match status" value="2"/>
</dbReference>
<evidence type="ECO:0000313" key="4">
    <source>
        <dbReference type="EMBL" id="KAK2146484.1"/>
    </source>
</evidence>
<dbReference type="SUPFAM" id="SSF47473">
    <property type="entry name" value="EF-hand"/>
    <property type="match status" value="1"/>
</dbReference>
<dbReference type="AlphaFoldDB" id="A0AAD9MXD1"/>
<feature type="domain" description="EF-hand" evidence="3">
    <location>
        <begin position="19"/>
        <end position="54"/>
    </location>
</feature>
<keyword evidence="1" id="KW-0677">Repeat</keyword>
<dbReference type="GO" id="GO:0043226">
    <property type="term" value="C:organelle"/>
    <property type="evidence" value="ECO:0007669"/>
    <property type="project" value="UniProtKB-ARBA"/>
</dbReference>
<keyword evidence="5" id="KW-1185">Reference proteome</keyword>
<dbReference type="SMART" id="SM00054">
    <property type="entry name" value="EFh"/>
    <property type="match status" value="3"/>
</dbReference>
<evidence type="ECO:0000256" key="2">
    <source>
        <dbReference type="ARBA" id="ARBA00022837"/>
    </source>
</evidence>
<dbReference type="InterPro" id="IPR002048">
    <property type="entry name" value="EF_hand_dom"/>
</dbReference>
<evidence type="ECO:0000313" key="5">
    <source>
        <dbReference type="Proteomes" id="UP001208570"/>
    </source>
</evidence>
<dbReference type="EMBL" id="JAODUP010000605">
    <property type="protein sequence ID" value="KAK2146484.1"/>
    <property type="molecule type" value="Genomic_DNA"/>
</dbReference>
<organism evidence="4 5">
    <name type="scientific">Paralvinella palmiformis</name>
    <dbReference type="NCBI Taxonomy" id="53620"/>
    <lineage>
        <taxon>Eukaryota</taxon>
        <taxon>Metazoa</taxon>
        <taxon>Spiralia</taxon>
        <taxon>Lophotrochozoa</taxon>
        <taxon>Annelida</taxon>
        <taxon>Polychaeta</taxon>
        <taxon>Sedentaria</taxon>
        <taxon>Canalipalpata</taxon>
        <taxon>Terebellida</taxon>
        <taxon>Terebelliformia</taxon>
        <taxon>Alvinellidae</taxon>
        <taxon>Paralvinella</taxon>
    </lineage>
</organism>
<dbReference type="InterPro" id="IPR011992">
    <property type="entry name" value="EF-hand-dom_pair"/>
</dbReference>
<name>A0AAD9MXD1_9ANNE</name>
<evidence type="ECO:0000256" key="1">
    <source>
        <dbReference type="ARBA" id="ARBA00022737"/>
    </source>
</evidence>
<dbReference type="FunFam" id="1.10.238.10:FF:000178">
    <property type="entry name" value="Calmodulin-2 A"/>
    <property type="match status" value="1"/>
</dbReference>
<proteinExistence type="predicted"/>
<dbReference type="GO" id="GO:0005509">
    <property type="term" value="F:calcium ion binding"/>
    <property type="evidence" value="ECO:0007669"/>
    <property type="project" value="InterPro"/>
</dbReference>
<comment type="caution">
    <text evidence="4">The sequence shown here is derived from an EMBL/GenBank/DDBJ whole genome shotgun (WGS) entry which is preliminary data.</text>
</comment>
<dbReference type="InterPro" id="IPR018247">
    <property type="entry name" value="EF_Hand_1_Ca_BS"/>
</dbReference>
<dbReference type="Proteomes" id="UP001208570">
    <property type="component" value="Unassembled WGS sequence"/>
</dbReference>
<protein>
    <recommendedName>
        <fullName evidence="3">EF-hand domain-containing protein</fullName>
    </recommendedName>
</protein>